<feature type="region of interest" description="Disordered" evidence="1">
    <location>
        <begin position="1"/>
        <end position="24"/>
    </location>
</feature>
<keyword evidence="3" id="KW-1185">Reference proteome</keyword>
<protein>
    <submittedName>
        <fullName evidence="2">Uncharacterized protein</fullName>
    </submittedName>
</protein>
<sequence length="319" mass="34592">MAKLTGQAENATREATLSVGTTALPLPSWEDSTVVVEPPGTEPGAWSGAPSTITVDGYVYLAYRLRLPIGAGRGIANVIARSADGLNFDVVAEVNKDRFAAESLERPALVHTPDGRWRLYVSAATPGTKHWRVDLLEADTPEGLATAAPRTVLAGDESAGVKDPVLHHDEHGWHLWASVHPLESWDDADRMTTEYATSPDGVHWTWRRTALAGRPGRWDARGVRVSSVQVVGDEITVAYDGRATAGENWEERTGVARGTRLPDGTFGELTAEDREPVGSPHSPYGLRYLSLVDAPDGARRLYYEATRADGAHDLRTEKV</sequence>
<evidence type="ECO:0000256" key="1">
    <source>
        <dbReference type="SAM" id="MobiDB-lite"/>
    </source>
</evidence>
<evidence type="ECO:0000313" key="3">
    <source>
        <dbReference type="Proteomes" id="UP000676967"/>
    </source>
</evidence>
<dbReference type="SUPFAM" id="SSF75005">
    <property type="entry name" value="Arabinanase/levansucrase/invertase"/>
    <property type="match status" value="1"/>
</dbReference>
<accession>A0ABM7M549</accession>
<feature type="region of interest" description="Disordered" evidence="1">
    <location>
        <begin position="260"/>
        <end position="280"/>
    </location>
</feature>
<evidence type="ECO:0000313" key="2">
    <source>
        <dbReference type="EMBL" id="BCJ46769.1"/>
    </source>
</evidence>
<proteinExistence type="predicted"/>
<reference evidence="2 3" key="1">
    <citation type="submission" date="2020-08" db="EMBL/GenBank/DDBJ databases">
        <title>Whole genome shotgun sequence of Actinoplanes ianthinogenes NBRC 13996.</title>
        <authorList>
            <person name="Komaki H."/>
            <person name="Tamura T."/>
        </authorList>
    </citation>
    <scope>NUCLEOTIDE SEQUENCE [LARGE SCALE GENOMIC DNA]</scope>
    <source>
        <strain evidence="2 3">NBRC 13996</strain>
    </source>
</reference>
<dbReference type="EMBL" id="AP023356">
    <property type="protein sequence ID" value="BCJ46769.1"/>
    <property type="molecule type" value="Genomic_DNA"/>
</dbReference>
<feature type="compositionally biased region" description="Polar residues" evidence="1">
    <location>
        <begin position="7"/>
        <end position="21"/>
    </location>
</feature>
<gene>
    <name evidence="2" type="ORF">Aiant_74260</name>
</gene>
<organism evidence="2 3">
    <name type="scientific">Actinoplanes ianthinogenes</name>
    <dbReference type="NCBI Taxonomy" id="122358"/>
    <lineage>
        <taxon>Bacteria</taxon>
        <taxon>Bacillati</taxon>
        <taxon>Actinomycetota</taxon>
        <taxon>Actinomycetes</taxon>
        <taxon>Micromonosporales</taxon>
        <taxon>Micromonosporaceae</taxon>
        <taxon>Actinoplanes</taxon>
    </lineage>
</organism>
<dbReference type="InterPro" id="IPR023296">
    <property type="entry name" value="Glyco_hydro_beta-prop_sf"/>
</dbReference>
<dbReference type="Proteomes" id="UP000676967">
    <property type="component" value="Chromosome"/>
</dbReference>
<name>A0ABM7M549_9ACTN</name>
<dbReference type="Gene3D" id="2.115.10.20">
    <property type="entry name" value="Glycosyl hydrolase domain, family 43"/>
    <property type="match status" value="2"/>
</dbReference>